<feature type="domain" description="ABC transporter" evidence="6">
    <location>
        <begin position="32"/>
        <end position="271"/>
    </location>
</feature>
<evidence type="ECO:0000313" key="8">
    <source>
        <dbReference type="Proteomes" id="UP000199155"/>
    </source>
</evidence>
<dbReference type="SUPFAM" id="SSF52540">
    <property type="entry name" value="P-loop containing nucleoside triphosphate hydrolases"/>
    <property type="match status" value="1"/>
</dbReference>
<dbReference type="RefSeq" id="WP_093608095.1">
    <property type="nucleotide sequence ID" value="NZ_FNFF01000002.1"/>
</dbReference>
<evidence type="ECO:0000256" key="1">
    <source>
        <dbReference type="ARBA" id="ARBA00022448"/>
    </source>
</evidence>
<reference evidence="7 8" key="1">
    <citation type="submission" date="2016-10" db="EMBL/GenBank/DDBJ databases">
        <authorList>
            <person name="de Groot N.N."/>
        </authorList>
    </citation>
    <scope>NUCLEOTIDE SEQUENCE [LARGE SCALE GENOMIC DNA]</scope>
    <source>
        <strain evidence="7 8">CGMCC 4.5727</strain>
    </source>
</reference>
<evidence type="ECO:0000256" key="2">
    <source>
        <dbReference type="ARBA" id="ARBA00022741"/>
    </source>
</evidence>
<gene>
    <name evidence="7" type="ORF">SAMN05421806_102326</name>
</gene>
<dbReference type="InterPro" id="IPR003593">
    <property type="entry name" value="AAA+_ATPase"/>
</dbReference>
<evidence type="ECO:0000256" key="5">
    <source>
        <dbReference type="SAM" id="MobiDB-lite"/>
    </source>
</evidence>
<dbReference type="GO" id="GO:0005524">
    <property type="term" value="F:ATP binding"/>
    <property type="evidence" value="ECO:0007669"/>
    <property type="project" value="UniProtKB-KW"/>
</dbReference>
<dbReference type="GO" id="GO:0035435">
    <property type="term" value="P:phosphate ion transmembrane transport"/>
    <property type="evidence" value="ECO:0007669"/>
    <property type="project" value="InterPro"/>
</dbReference>
<organism evidence="7 8">
    <name type="scientific">Streptomyces indicus</name>
    <dbReference type="NCBI Taxonomy" id="417292"/>
    <lineage>
        <taxon>Bacteria</taxon>
        <taxon>Bacillati</taxon>
        <taxon>Actinomycetota</taxon>
        <taxon>Actinomycetes</taxon>
        <taxon>Kitasatosporales</taxon>
        <taxon>Streptomycetaceae</taxon>
        <taxon>Streptomyces</taxon>
    </lineage>
</organism>
<dbReference type="OrthoDB" id="7838608at2"/>
<dbReference type="STRING" id="417292.SAMN05421806_102326"/>
<evidence type="ECO:0000313" key="7">
    <source>
        <dbReference type="EMBL" id="SDJ75016.1"/>
    </source>
</evidence>
<dbReference type="GO" id="GO:0016020">
    <property type="term" value="C:membrane"/>
    <property type="evidence" value="ECO:0007669"/>
    <property type="project" value="InterPro"/>
</dbReference>
<dbReference type="InterPro" id="IPR027417">
    <property type="entry name" value="P-loop_NTPase"/>
</dbReference>
<dbReference type="PROSITE" id="PS50893">
    <property type="entry name" value="ABC_TRANSPORTER_2"/>
    <property type="match status" value="1"/>
</dbReference>
<evidence type="ECO:0000256" key="3">
    <source>
        <dbReference type="ARBA" id="ARBA00022840"/>
    </source>
</evidence>
<accession>A0A1G8WA39</accession>
<dbReference type="Pfam" id="PF00005">
    <property type="entry name" value="ABC_tran"/>
    <property type="match status" value="1"/>
</dbReference>
<dbReference type="InterPro" id="IPR003439">
    <property type="entry name" value="ABC_transporter-like_ATP-bd"/>
</dbReference>
<dbReference type="PROSITE" id="PS00211">
    <property type="entry name" value="ABC_TRANSPORTER_1"/>
    <property type="match status" value="1"/>
</dbReference>
<dbReference type="PANTHER" id="PTHR43423:SF1">
    <property type="entry name" value="ABC TRANSPORTER I FAMILY MEMBER 17"/>
    <property type="match status" value="1"/>
</dbReference>
<proteinExistence type="predicted"/>
<protein>
    <submittedName>
        <fullName evidence="7">Phosphate transport system ATP-binding protein</fullName>
    </submittedName>
</protein>
<dbReference type="Gene3D" id="3.40.50.300">
    <property type="entry name" value="P-loop containing nucleotide triphosphate hydrolases"/>
    <property type="match status" value="1"/>
</dbReference>
<dbReference type="NCBIfam" id="TIGR00972">
    <property type="entry name" value="3a0107s01c2"/>
    <property type="match status" value="1"/>
</dbReference>
<dbReference type="CDD" id="cd03260">
    <property type="entry name" value="ABC_PstB_phosphate_transporter"/>
    <property type="match status" value="1"/>
</dbReference>
<evidence type="ECO:0000256" key="4">
    <source>
        <dbReference type="ARBA" id="ARBA00022967"/>
    </source>
</evidence>
<dbReference type="PANTHER" id="PTHR43423">
    <property type="entry name" value="ABC TRANSPORTER I FAMILY MEMBER 17"/>
    <property type="match status" value="1"/>
</dbReference>
<feature type="region of interest" description="Disordered" evidence="5">
    <location>
        <begin position="1"/>
        <end position="20"/>
    </location>
</feature>
<dbReference type="EMBL" id="FNFF01000002">
    <property type="protein sequence ID" value="SDJ75016.1"/>
    <property type="molecule type" value="Genomic_DNA"/>
</dbReference>
<dbReference type="InterPro" id="IPR017871">
    <property type="entry name" value="ABC_transporter-like_CS"/>
</dbReference>
<name>A0A1G8WA39_9ACTN</name>
<keyword evidence="1" id="KW-0813">Transport</keyword>
<dbReference type="SMART" id="SM00382">
    <property type="entry name" value="AAA"/>
    <property type="match status" value="1"/>
</dbReference>
<keyword evidence="4" id="KW-1278">Translocase</keyword>
<keyword evidence="8" id="KW-1185">Reference proteome</keyword>
<dbReference type="InterPro" id="IPR005670">
    <property type="entry name" value="PstB-like"/>
</dbReference>
<keyword evidence="2" id="KW-0547">Nucleotide-binding</keyword>
<dbReference type="GO" id="GO:0005315">
    <property type="term" value="F:phosphate transmembrane transporter activity"/>
    <property type="evidence" value="ECO:0007669"/>
    <property type="project" value="InterPro"/>
</dbReference>
<dbReference type="GO" id="GO:0016887">
    <property type="term" value="F:ATP hydrolysis activity"/>
    <property type="evidence" value="ECO:0007669"/>
    <property type="project" value="InterPro"/>
</dbReference>
<sequence length="285" mass="31591">MTTPDTSGAAGGGTRTPQVSYRQARSLAEAVFEVGGLSVFYGDHEAVRDVNMSIGDRQITAMIGPSGCGKSTVLRCFNRMNDLVPTARVHGKIHYHNEDLYGREVDPIEVRRRIGMVFQKPNPFPKSIYDNIAYGPRVGGFKGNVDDLVEETLTHAALWEEVKDKLKTSALALSGGQQQRLCIARTIAVKPEVILMDEPCSSLDPIATAKIEDLMEKLAEEFTIIVVTHNMQQAARVSHRTAFFTADVDDKGERHGRLVEYDETARIFSNPSDRRTEDYISGRFG</sequence>
<dbReference type="Proteomes" id="UP000199155">
    <property type="component" value="Unassembled WGS sequence"/>
</dbReference>
<keyword evidence="3 7" id="KW-0067">ATP-binding</keyword>
<dbReference type="AlphaFoldDB" id="A0A1G8WA39"/>
<evidence type="ECO:0000259" key="6">
    <source>
        <dbReference type="PROSITE" id="PS50893"/>
    </source>
</evidence>